<dbReference type="GO" id="GO:0016020">
    <property type="term" value="C:membrane"/>
    <property type="evidence" value="ECO:0007669"/>
    <property type="project" value="UniProtKB-SubCell"/>
</dbReference>
<dbReference type="EMBL" id="UZAM01009235">
    <property type="protein sequence ID" value="VDP08270.1"/>
    <property type="molecule type" value="Genomic_DNA"/>
</dbReference>
<evidence type="ECO:0000313" key="13">
    <source>
        <dbReference type="WBParaSite" id="SBAD_0000600101-mRNA-1"/>
    </source>
</evidence>
<keyword evidence="7" id="KW-1133">Transmembrane helix</keyword>
<dbReference type="AlphaFoldDB" id="A0A183IQ76"/>
<keyword evidence="4" id="KW-0808">Transferase</keyword>
<evidence type="ECO:0000256" key="5">
    <source>
        <dbReference type="ARBA" id="ARBA00022692"/>
    </source>
</evidence>
<evidence type="ECO:0000256" key="1">
    <source>
        <dbReference type="ARBA" id="ARBA00004606"/>
    </source>
</evidence>
<evidence type="ECO:0000313" key="12">
    <source>
        <dbReference type="Proteomes" id="UP000270296"/>
    </source>
</evidence>
<protein>
    <submittedName>
        <fullName evidence="13">Protein xylosyltransferase</fullName>
    </submittedName>
</protein>
<keyword evidence="12" id="KW-1185">Reference proteome</keyword>
<evidence type="ECO:0000256" key="2">
    <source>
        <dbReference type="ARBA" id="ARBA00004922"/>
    </source>
</evidence>
<keyword evidence="6" id="KW-0735">Signal-anchor</keyword>
<gene>
    <name evidence="11" type="ORF">SBAD_LOCUS5773</name>
</gene>
<sequence length="462" mass="53621">MELHKSINPYALDVDSDPSFSDSAPFIVDWNKCRTTSFIFLSVSMIFIGLHHLKPEDQLLVQNKSSEAFFVKNHAFDCRKIFSNDTREILAAMGDKRSIMTEYESYRLFGDCSKLFVRHYYPSVPRTAEEEAFPLAYVVLVNQHLEQIEILLNAIYAPQNLYCFHVDLKASHLIHAAVERLARCFPNVAVSRRSFPISRATIDTVEAFLECIEELYQLEQRNKVTNPWRYLIILQNHDFPLRSNAEIVRIMRLHNGANDVQLTSFDPQRIEMIWKPLLNADGAPEGVEKKTGVSRGPPPENLKLFKGSVSVRKLLEYLRNSSFGDELFWSTLNHNEHLNLPGTYPGRCFTVKKYKMHITRFVIWKNSVHPCNGRWRNKVCLLSSSDLPYIVRRRELFVNKLWLPDDPIAVDCMHELLFNRTYLNDDATAFDINTYVNLTAVRHRDWQLRTSSNNNSQFPCPS</sequence>
<dbReference type="WBParaSite" id="SBAD_0000600101-mRNA-1">
    <property type="protein sequence ID" value="SBAD_0000600101-mRNA-1"/>
    <property type="gene ID" value="SBAD_0000600101"/>
</dbReference>
<keyword evidence="5" id="KW-0812">Transmembrane</keyword>
<evidence type="ECO:0000256" key="4">
    <source>
        <dbReference type="ARBA" id="ARBA00022679"/>
    </source>
</evidence>
<proteinExistence type="inferred from homology"/>
<evidence type="ECO:0000256" key="8">
    <source>
        <dbReference type="ARBA" id="ARBA00023136"/>
    </source>
</evidence>
<dbReference type="OrthoDB" id="2019572at2759"/>
<accession>A0A183IQ76</accession>
<reference evidence="11 12" key="2">
    <citation type="submission" date="2018-11" db="EMBL/GenBank/DDBJ databases">
        <authorList>
            <consortium name="Pathogen Informatics"/>
        </authorList>
    </citation>
    <scope>NUCLEOTIDE SEQUENCE [LARGE SCALE GENOMIC DNA]</scope>
</reference>
<evidence type="ECO:0000256" key="6">
    <source>
        <dbReference type="ARBA" id="ARBA00022968"/>
    </source>
</evidence>
<name>A0A183IQ76_9BILA</name>
<dbReference type="Proteomes" id="UP000270296">
    <property type="component" value="Unassembled WGS sequence"/>
</dbReference>
<dbReference type="PANTHER" id="PTHR19297">
    <property type="entry name" value="GLYCOSYLTRANSFERASE 14 FAMILY MEMBER"/>
    <property type="match status" value="1"/>
</dbReference>
<evidence type="ECO:0000256" key="9">
    <source>
        <dbReference type="ARBA" id="ARBA00023180"/>
    </source>
</evidence>
<evidence type="ECO:0000256" key="3">
    <source>
        <dbReference type="ARBA" id="ARBA00022676"/>
    </source>
</evidence>
<comment type="pathway">
    <text evidence="2">Protein modification; protein glycosylation.</text>
</comment>
<keyword evidence="9" id="KW-0325">Glycoprotein</keyword>
<evidence type="ECO:0000256" key="7">
    <source>
        <dbReference type="ARBA" id="ARBA00022989"/>
    </source>
</evidence>
<evidence type="ECO:0000256" key="10">
    <source>
        <dbReference type="ARBA" id="ARBA00038150"/>
    </source>
</evidence>
<dbReference type="InterPro" id="IPR003406">
    <property type="entry name" value="Glyco_trans_14"/>
</dbReference>
<comment type="subcellular location">
    <subcellularLocation>
        <location evidence="1">Membrane</location>
        <topology evidence="1">Single-pass type II membrane protein</topology>
    </subcellularLocation>
</comment>
<reference evidence="13" key="1">
    <citation type="submission" date="2016-06" db="UniProtKB">
        <authorList>
            <consortium name="WormBaseParasite"/>
        </authorList>
    </citation>
    <scope>IDENTIFICATION</scope>
</reference>
<comment type="similarity">
    <text evidence="10">Belongs to the glycosyltransferase 14 family.</text>
</comment>
<keyword evidence="8" id="KW-0472">Membrane</keyword>
<dbReference type="Pfam" id="PF02485">
    <property type="entry name" value="Branch"/>
    <property type="match status" value="1"/>
</dbReference>
<dbReference type="GO" id="GO:0008375">
    <property type="term" value="F:acetylglucosaminyltransferase activity"/>
    <property type="evidence" value="ECO:0007669"/>
    <property type="project" value="TreeGrafter"/>
</dbReference>
<evidence type="ECO:0000313" key="11">
    <source>
        <dbReference type="EMBL" id="VDP08270.1"/>
    </source>
</evidence>
<organism evidence="13">
    <name type="scientific">Soboliphyme baturini</name>
    <dbReference type="NCBI Taxonomy" id="241478"/>
    <lineage>
        <taxon>Eukaryota</taxon>
        <taxon>Metazoa</taxon>
        <taxon>Ecdysozoa</taxon>
        <taxon>Nematoda</taxon>
        <taxon>Enoplea</taxon>
        <taxon>Dorylaimia</taxon>
        <taxon>Dioctophymatida</taxon>
        <taxon>Dioctophymatoidea</taxon>
        <taxon>Soboliphymatidae</taxon>
        <taxon>Soboliphyme</taxon>
    </lineage>
</organism>
<keyword evidence="3" id="KW-0328">Glycosyltransferase</keyword>
<dbReference type="PANTHER" id="PTHR19297:SF185">
    <property type="entry name" value="BETA-1,3-GALACTOSYL-O-GLYCOSYL-GLYCOPROTEIN BETA-1,6-N-ACETYLGLUCOSAMINYLTRANSFERASE 3"/>
    <property type="match status" value="1"/>
</dbReference>